<dbReference type="GO" id="GO:0052689">
    <property type="term" value="F:carboxylic ester hydrolase activity"/>
    <property type="evidence" value="ECO:0007669"/>
    <property type="project" value="UniProtKB-ARBA"/>
</dbReference>
<dbReference type="PANTHER" id="PTHR33630:SF9">
    <property type="entry name" value="CUTINASE 4"/>
    <property type="match status" value="1"/>
</dbReference>
<sequence>MAFCLQMFSKDVMSNPTLINMLPVICEVNMYSFVVIGMITAGAAAQANSTARPCSPLEMVIARGTMESKPYGFLAASAIFTETKKLIPEVTGYSVDYPAAWGEESPKLGVADIKRYFRTQPKACPKQKYVLVGYSQGAVVQHRAAKEMTDDKANYPIFDRIIATVTFGDGGQQATKDKVYDSPVGPIPAWPAELDGRVKFNCNGKDLTCSPGGDSTLDHTMYTFVGTYITDSAKFVQTQYLKYKDT</sequence>
<dbReference type="InterPro" id="IPR000675">
    <property type="entry name" value="Cutinase/axe"/>
</dbReference>
<dbReference type="AlphaFoldDB" id="A0A6A6UVD3"/>
<organism evidence="3 4">
    <name type="scientific">Microthyrium microscopicum</name>
    <dbReference type="NCBI Taxonomy" id="703497"/>
    <lineage>
        <taxon>Eukaryota</taxon>
        <taxon>Fungi</taxon>
        <taxon>Dikarya</taxon>
        <taxon>Ascomycota</taxon>
        <taxon>Pezizomycotina</taxon>
        <taxon>Dothideomycetes</taxon>
        <taxon>Dothideomycetes incertae sedis</taxon>
        <taxon>Microthyriales</taxon>
        <taxon>Microthyriaceae</taxon>
        <taxon>Microthyrium</taxon>
    </lineage>
</organism>
<dbReference type="Gene3D" id="3.40.50.1820">
    <property type="entry name" value="alpha/beta hydrolase"/>
    <property type="match status" value="1"/>
</dbReference>
<evidence type="ECO:0000313" key="4">
    <source>
        <dbReference type="Proteomes" id="UP000799302"/>
    </source>
</evidence>
<proteinExistence type="predicted"/>
<keyword evidence="1 3" id="KW-0378">Hydrolase</keyword>
<accession>A0A6A6UVD3</accession>
<evidence type="ECO:0000313" key="3">
    <source>
        <dbReference type="EMBL" id="KAF2674924.1"/>
    </source>
</evidence>
<dbReference type="InterPro" id="IPR029058">
    <property type="entry name" value="AB_hydrolase_fold"/>
</dbReference>
<name>A0A6A6UVD3_9PEZI</name>
<evidence type="ECO:0000256" key="2">
    <source>
        <dbReference type="ARBA" id="ARBA00023157"/>
    </source>
</evidence>
<evidence type="ECO:0000256" key="1">
    <source>
        <dbReference type="ARBA" id="ARBA00022801"/>
    </source>
</evidence>
<dbReference type="EMBL" id="MU004230">
    <property type="protein sequence ID" value="KAF2674924.1"/>
    <property type="molecule type" value="Genomic_DNA"/>
</dbReference>
<dbReference type="PANTHER" id="PTHR33630">
    <property type="entry name" value="CUTINASE RV1984C-RELATED-RELATED"/>
    <property type="match status" value="1"/>
</dbReference>
<dbReference type="SMART" id="SM01110">
    <property type="entry name" value="Cutinase"/>
    <property type="match status" value="1"/>
</dbReference>
<gene>
    <name evidence="3" type="ORF">BT63DRAFT_435935</name>
</gene>
<keyword evidence="4" id="KW-1185">Reference proteome</keyword>
<reference evidence="3" key="1">
    <citation type="journal article" date="2020" name="Stud. Mycol.">
        <title>101 Dothideomycetes genomes: a test case for predicting lifestyles and emergence of pathogens.</title>
        <authorList>
            <person name="Haridas S."/>
            <person name="Albert R."/>
            <person name="Binder M."/>
            <person name="Bloem J."/>
            <person name="Labutti K."/>
            <person name="Salamov A."/>
            <person name="Andreopoulos B."/>
            <person name="Baker S."/>
            <person name="Barry K."/>
            <person name="Bills G."/>
            <person name="Bluhm B."/>
            <person name="Cannon C."/>
            <person name="Castanera R."/>
            <person name="Culley D."/>
            <person name="Daum C."/>
            <person name="Ezra D."/>
            <person name="Gonzalez J."/>
            <person name="Henrissat B."/>
            <person name="Kuo A."/>
            <person name="Liang C."/>
            <person name="Lipzen A."/>
            <person name="Lutzoni F."/>
            <person name="Magnuson J."/>
            <person name="Mondo S."/>
            <person name="Nolan M."/>
            <person name="Ohm R."/>
            <person name="Pangilinan J."/>
            <person name="Park H.-J."/>
            <person name="Ramirez L."/>
            <person name="Alfaro M."/>
            <person name="Sun H."/>
            <person name="Tritt A."/>
            <person name="Yoshinaga Y."/>
            <person name="Zwiers L.-H."/>
            <person name="Turgeon B."/>
            <person name="Goodwin S."/>
            <person name="Spatafora J."/>
            <person name="Crous P."/>
            <person name="Grigoriev I."/>
        </authorList>
    </citation>
    <scope>NUCLEOTIDE SEQUENCE</scope>
    <source>
        <strain evidence="3">CBS 115976</strain>
    </source>
</reference>
<dbReference type="SUPFAM" id="SSF53474">
    <property type="entry name" value="alpha/beta-Hydrolases"/>
    <property type="match status" value="1"/>
</dbReference>
<protein>
    <submittedName>
        <fullName evidence="3">Alpha/beta-hydrolase</fullName>
    </submittedName>
</protein>
<keyword evidence="2" id="KW-1015">Disulfide bond</keyword>
<dbReference type="Proteomes" id="UP000799302">
    <property type="component" value="Unassembled WGS sequence"/>
</dbReference>
<dbReference type="OrthoDB" id="3225429at2759"/>
<dbReference type="Pfam" id="PF01083">
    <property type="entry name" value="Cutinase"/>
    <property type="match status" value="1"/>
</dbReference>